<keyword evidence="4 13" id="KW-0963">Cytoplasm</keyword>
<dbReference type="InterPro" id="IPR024909">
    <property type="entry name" value="Cys-tRNA/MSH_ligase"/>
</dbReference>
<dbReference type="GO" id="GO:0005829">
    <property type="term" value="C:cytosol"/>
    <property type="evidence" value="ECO:0007669"/>
    <property type="project" value="TreeGrafter"/>
</dbReference>
<keyword evidence="17" id="KW-1185">Reference proteome</keyword>
<dbReference type="InterPro" id="IPR009080">
    <property type="entry name" value="tRNAsynth_Ia_anticodon-bd"/>
</dbReference>
<keyword evidence="10 13" id="KW-0648">Protein biosynthesis</keyword>
<feature type="binding site" evidence="13">
    <location>
        <position position="230"/>
    </location>
    <ligand>
        <name>Zn(2+)</name>
        <dbReference type="ChEBI" id="CHEBI:29105"/>
    </ligand>
</feature>
<dbReference type="Gene3D" id="1.20.120.1910">
    <property type="entry name" value="Cysteine-tRNA ligase, C-terminal anti-codon recognition domain"/>
    <property type="match status" value="1"/>
</dbReference>
<evidence type="ECO:0000256" key="10">
    <source>
        <dbReference type="ARBA" id="ARBA00022917"/>
    </source>
</evidence>
<dbReference type="SUPFAM" id="SSF47323">
    <property type="entry name" value="Anticodon-binding domain of a subclass of class I aminoacyl-tRNA synthetases"/>
    <property type="match status" value="1"/>
</dbReference>
<feature type="binding site" evidence="13">
    <location>
        <position position="234"/>
    </location>
    <ligand>
        <name>Zn(2+)</name>
        <dbReference type="ChEBI" id="CHEBI:29105"/>
    </ligand>
</feature>
<organism evidence="16 17">
    <name type="scientific">Mesoplasma syrphidae</name>
    <dbReference type="NCBI Taxonomy" id="225999"/>
    <lineage>
        <taxon>Bacteria</taxon>
        <taxon>Bacillati</taxon>
        <taxon>Mycoplasmatota</taxon>
        <taxon>Mollicutes</taxon>
        <taxon>Entomoplasmatales</taxon>
        <taxon>Entomoplasmataceae</taxon>
        <taxon>Mesoplasma</taxon>
    </lineage>
</organism>
<dbReference type="Gene3D" id="3.40.50.620">
    <property type="entry name" value="HUPs"/>
    <property type="match status" value="1"/>
</dbReference>
<feature type="binding site" evidence="13">
    <location>
        <position position="24"/>
    </location>
    <ligand>
        <name>Zn(2+)</name>
        <dbReference type="ChEBI" id="CHEBI:29105"/>
    </ligand>
</feature>
<keyword evidence="9 13" id="KW-0067">ATP-binding</keyword>
<comment type="subcellular location">
    <subcellularLocation>
        <location evidence="1 13">Cytoplasm</location>
    </subcellularLocation>
</comment>
<gene>
    <name evidence="13" type="primary">cysS</name>
    <name evidence="16" type="ORF">CXP39_03800</name>
</gene>
<evidence type="ECO:0000256" key="8">
    <source>
        <dbReference type="ARBA" id="ARBA00022833"/>
    </source>
</evidence>
<proteinExistence type="inferred from homology"/>
<evidence type="ECO:0000256" key="2">
    <source>
        <dbReference type="ARBA" id="ARBA00005594"/>
    </source>
</evidence>
<dbReference type="SUPFAM" id="SSF52374">
    <property type="entry name" value="Nucleotidylyl transferase"/>
    <property type="match status" value="1"/>
</dbReference>
<evidence type="ECO:0000256" key="9">
    <source>
        <dbReference type="ARBA" id="ARBA00022840"/>
    </source>
</evidence>
<evidence type="ECO:0000256" key="4">
    <source>
        <dbReference type="ARBA" id="ARBA00022490"/>
    </source>
</evidence>
<keyword evidence="8 13" id="KW-0862">Zinc</keyword>
<keyword evidence="7 13" id="KW-0547">Nucleotide-binding</keyword>
<dbReference type="PANTHER" id="PTHR10890">
    <property type="entry name" value="CYSTEINYL-TRNA SYNTHETASE"/>
    <property type="match status" value="1"/>
</dbReference>
<feature type="domain" description="tRNA synthetases class I catalytic" evidence="14">
    <location>
        <begin position="13"/>
        <end position="308"/>
    </location>
</feature>
<evidence type="ECO:0000313" key="17">
    <source>
        <dbReference type="Proteomes" id="UP000233419"/>
    </source>
</evidence>
<keyword evidence="5 13" id="KW-0436">Ligase</keyword>
<evidence type="ECO:0000256" key="3">
    <source>
        <dbReference type="ARBA" id="ARBA00011245"/>
    </source>
</evidence>
<evidence type="ECO:0000313" key="16">
    <source>
        <dbReference type="EMBL" id="AUF83888.1"/>
    </source>
</evidence>
<evidence type="ECO:0000259" key="15">
    <source>
        <dbReference type="Pfam" id="PF09190"/>
    </source>
</evidence>
<reference evidence="16 17" key="1">
    <citation type="submission" date="2017-12" db="EMBL/GenBank/DDBJ databases">
        <title>Mesoplasma syrphidae YJS, Complete Genome.</title>
        <authorList>
            <person name="Knight T.F."/>
            <person name="Citino T."/>
            <person name="Rubinstein R."/>
            <person name="Neuschaefer Z."/>
        </authorList>
    </citation>
    <scope>NUCLEOTIDE SEQUENCE [LARGE SCALE GENOMIC DNA]</scope>
    <source>
        <strain evidence="16 17">YJS</strain>
    </source>
</reference>
<dbReference type="PANTHER" id="PTHR10890:SF3">
    <property type="entry name" value="CYSTEINE--TRNA LIGASE, CYTOPLASMIC"/>
    <property type="match status" value="1"/>
</dbReference>
<comment type="subunit">
    <text evidence="3 13">Monomer.</text>
</comment>
<comment type="cofactor">
    <cofactor evidence="13">
        <name>Zn(2+)</name>
        <dbReference type="ChEBI" id="CHEBI:29105"/>
    </cofactor>
    <text evidence="13">Binds 1 zinc ion per subunit.</text>
</comment>
<feature type="binding site" evidence="13">
    <location>
        <position position="265"/>
    </location>
    <ligand>
        <name>ATP</name>
        <dbReference type="ChEBI" id="CHEBI:30616"/>
    </ligand>
</feature>
<sequence>MKIYDSLTGEKNILSSKKVNIYCCGPTVYNYIHIGNARPVILVDILIRYLKSRGVEVNYLQNITDVDDKIIKKAIEQNLTENEISSLYTEAYIKDLKSLNIIMPTKLIPISQKLPEMLDFIEKLVETGDAYVVDGDVYFDIKKWFKIYGELSGRKVDELIAGERIEIDLKKHDPLDFVIWKKTDAGIKWKSKFGEGRPGWHTECSVLIDEYFNHETIDIHAGGIDLKFPHHENERIQFIAYNQQEIAKNWMHNGHVTLEDEKMSKSLGNTVLVKDFILNYGSNLLRWFFLTSQYRQPLNVSENIINQGEKFFEKIENLRKKVLNALLSNEQFVDVEMNNLIIKEFNDQMDNDINTALVLTIIDRVIKEINKEITNQQETQWIGKFKSLEHIFATLGFMELLNVKFTDEDQGLFKAWKSALQKKDFATADNLRQQLVRKKLV</sequence>
<dbReference type="InterPro" id="IPR015803">
    <property type="entry name" value="Cys-tRNA-ligase"/>
</dbReference>
<evidence type="ECO:0000256" key="5">
    <source>
        <dbReference type="ARBA" id="ARBA00022598"/>
    </source>
</evidence>
<feature type="short sequence motif" description="'KMSKS' region" evidence="13">
    <location>
        <begin position="262"/>
        <end position="266"/>
    </location>
</feature>
<evidence type="ECO:0000256" key="6">
    <source>
        <dbReference type="ARBA" id="ARBA00022723"/>
    </source>
</evidence>
<dbReference type="InterPro" id="IPR014729">
    <property type="entry name" value="Rossmann-like_a/b/a_fold"/>
</dbReference>
<evidence type="ECO:0000256" key="13">
    <source>
        <dbReference type="HAMAP-Rule" id="MF_00041"/>
    </source>
</evidence>
<comment type="catalytic activity">
    <reaction evidence="12 13">
        <text>tRNA(Cys) + L-cysteine + ATP = L-cysteinyl-tRNA(Cys) + AMP + diphosphate</text>
        <dbReference type="Rhea" id="RHEA:17773"/>
        <dbReference type="Rhea" id="RHEA-COMP:9661"/>
        <dbReference type="Rhea" id="RHEA-COMP:9679"/>
        <dbReference type="ChEBI" id="CHEBI:30616"/>
        <dbReference type="ChEBI" id="CHEBI:33019"/>
        <dbReference type="ChEBI" id="CHEBI:35235"/>
        <dbReference type="ChEBI" id="CHEBI:78442"/>
        <dbReference type="ChEBI" id="CHEBI:78517"/>
        <dbReference type="ChEBI" id="CHEBI:456215"/>
        <dbReference type="EC" id="6.1.1.16"/>
    </reaction>
</comment>
<comment type="similarity">
    <text evidence="2 13">Belongs to the class-I aminoacyl-tRNA synthetase family.</text>
</comment>
<feature type="binding site" evidence="13">
    <location>
        <position position="204"/>
    </location>
    <ligand>
        <name>Zn(2+)</name>
        <dbReference type="ChEBI" id="CHEBI:29105"/>
    </ligand>
</feature>
<evidence type="ECO:0000256" key="12">
    <source>
        <dbReference type="ARBA" id="ARBA00047398"/>
    </source>
</evidence>
<name>A0A2K9BZV7_9MOLU</name>
<dbReference type="Pfam" id="PF09190">
    <property type="entry name" value="DALR_2"/>
    <property type="match status" value="1"/>
</dbReference>
<dbReference type="EC" id="6.1.1.16" evidence="13"/>
<evidence type="ECO:0000256" key="1">
    <source>
        <dbReference type="ARBA" id="ARBA00004496"/>
    </source>
</evidence>
<protein>
    <recommendedName>
        <fullName evidence="13">Cysteine--tRNA ligase</fullName>
        <ecNumber evidence="13">6.1.1.16</ecNumber>
    </recommendedName>
    <alternativeName>
        <fullName evidence="13">Cysteinyl-tRNA synthetase</fullName>
        <shortName evidence="13">CysRS</shortName>
    </alternativeName>
</protein>
<keyword evidence="11 13" id="KW-0030">Aminoacyl-tRNA synthetase</keyword>
<dbReference type="Proteomes" id="UP000233419">
    <property type="component" value="Chromosome"/>
</dbReference>
<dbReference type="PRINTS" id="PR00983">
    <property type="entry name" value="TRNASYNTHCYS"/>
</dbReference>
<evidence type="ECO:0000259" key="14">
    <source>
        <dbReference type="Pfam" id="PF01406"/>
    </source>
</evidence>
<evidence type="ECO:0000256" key="7">
    <source>
        <dbReference type="ARBA" id="ARBA00022741"/>
    </source>
</evidence>
<dbReference type="GO" id="GO:0006423">
    <property type="term" value="P:cysteinyl-tRNA aminoacylation"/>
    <property type="evidence" value="ECO:0007669"/>
    <property type="project" value="UniProtKB-UniRule"/>
</dbReference>
<dbReference type="CDD" id="cd00672">
    <property type="entry name" value="CysRS_core"/>
    <property type="match status" value="1"/>
</dbReference>
<dbReference type="GO" id="GO:0008270">
    <property type="term" value="F:zinc ion binding"/>
    <property type="evidence" value="ECO:0007669"/>
    <property type="project" value="UniProtKB-UniRule"/>
</dbReference>
<dbReference type="OrthoDB" id="9815130at2"/>
<dbReference type="GO" id="GO:0005524">
    <property type="term" value="F:ATP binding"/>
    <property type="evidence" value="ECO:0007669"/>
    <property type="project" value="UniProtKB-UniRule"/>
</dbReference>
<dbReference type="InterPro" id="IPR032678">
    <property type="entry name" value="tRNA-synt_1_cat_dom"/>
</dbReference>
<dbReference type="KEGG" id="msyr:CXP39_03800"/>
<feature type="domain" description="Cysteinyl-tRNA synthetase class Ia DALR" evidence="15">
    <location>
        <begin position="344"/>
        <end position="395"/>
    </location>
</feature>
<dbReference type="NCBIfam" id="TIGR00435">
    <property type="entry name" value="cysS"/>
    <property type="match status" value="1"/>
</dbReference>
<evidence type="ECO:0000256" key="11">
    <source>
        <dbReference type="ARBA" id="ARBA00023146"/>
    </source>
</evidence>
<dbReference type="AlphaFoldDB" id="A0A2K9BZV7"/>
<dbReference type="GO" id="GO:0004817">
    <property type="term" value="F:cysteine-tRNA ligase activity"/>
    <property type="evidence" value="ECO:0007669"/>
    <property type="project" value="UniProtKB-UniRule"/>
</dbReference>
<accession>A0A2K9BZV7</accession>
<dbReference type="InterPro" id="IPR015273">
    <property type="entry name" value="Cys-tRNA-synt_Ia_DALR"/>
</dbReference>
<feature type="short sequence motif" description="'HIGH' region" evidence="13">
    <location>
        <begin position="26"/>
        <end position="36"/>
    </location>
</feature>
<keyword evidence="6 13" id="KW-0479">Metal-binding</keyword>
<dbReference type="RefSeq" id="WP_027048272.1">
    <property type="nucleotide sequence ID" value="NZ_CP025257.1"/>
</dbReference>
<dbReference type="Pfam" id="PF01406">
    <property type="entry name" value="tRNA-synt_1e"/>
    <property type="match status" value="1"/>
</dbReference>
<dbReference type="HAMAP" id="MF_00041">
    <property type="entry name" value="Cys_tRNA_synth"/>
    <property type="match status" value="1"/>
</dbReference>
<dbReference type="EMBL" id="CP025257">
    <property type="protein sequence ID" value="AUF83888.1"/>
    <property type="molecule type" value="Genomic_DNA"/>
</dbReference>